<sequence length="198" mass="21505">MQQAAARSMTTTLAAPSSHRQIFDGVVIVTPSWWQSGQQTSSLTSWGAATSESHLTTPSHPVTPNATPMERMEEEITALWQQHMEMAQDLLDTCHELANTQQALADTQTELQLLCNLVKALCQCLYPLPHSSPNAPGPSHPSLISFAIMSHQAVVPTDGARILDPVPTMMVQEVVIDSSILQNLPSDMLLAPSTFLPL</sequence>
<evidence type="ECO:0000313" key="2">
    <source>
        <dbReference type="EMBL" id="KIO08126.1"/>
    </source>
</evidence>
<organism evidence="2 3">
    <name type="scientific">Pisolithus tinctorius Marx 270</name>
    <dbReference type="NCBI Taxonomy" id="870435"/>
    <lineage>
        <taxon>Eukaryota</taxon>
        <taxon>Fungi</taxon>
        <taxon>Dikarya</taxon>
        <taxon>Basidiomycota</taxon>
        <taxon>Agaricomycotina</taxon>
        <taxon>Agaricomycetes</taxon>
        <taxon>Agaricomycetidae</taxon>
        <taxon>Boletales</taxon>
        <taxon>Sclerodermatineae</taxon>
        <taxon>Pisolithaceae</taxon>
        <taxon>Pisolithus</taxon>
    </lineage>
</organism>
<keyword evidence="3" id="KW-1185">Reference proteome</keyword>
<dbReference type="OrthoDB" id="10355132at2759"/>
<reference evidence="3" key="2">
    <citation type="submission" date="2015-01" db="EMBL/GenBank/DDBJ databases">
        <title>Evolutionary Origins and Diversification of the Mycorrhizal Mutualists.</title>
        <authorList>
            <consortium name="DOE Joint Genome Institute"/>
            <consortium name="Mycorrhizal Genomics Consortium"/>
            <person name="Kohler A."/>
            <person name="Kuo A."/>
            <person name="Nagy L.G."/>
            <person name="Floudas D."/>
            <person name="Copeland A."/>
            <person name="Barry K.W."/>
            <person name="Cichocki N."/>
            <person name="Veneault-Fourrey C."/>
            <person name="LaButti K."/>
            <person name="Lindquist E.A."/>
            <person name="Lipzen A."/>
            <person name="Lundell T."/>
            <person name="Morin E."/>
            <person name="Murat C."/>
            <person name="Riley R."/>
            <person name="Ohm R."/>
            <person name="Sun H."/>
            <person name="Tunlid A."/>
            <person name="Henrissat B."/>
            <person name="Grigoriev I.V."/>
            <person name="Hibbett D.S."/>
            <person name="Martin F."/>
        </authorList>
    </citation>
    <scope>NUCLEOTIDE SEQUENCE [LARGE SCALE GENOMIC DNA]</scope>
    <source>
        <strain evidence="3">Marx 270</strain>
    </source>
</reference>
<dbReference type="HOGENOM" id="CLU_1378631_0_0_1"/>
<proteinExistence type="predicted"/>
<gene>
    <name evidence="2" type="ORF">M404DRAFT_23398</name>
</gene>
<reference evidence="2 3" key="1">
    <citation type="submission" date="2014-04" db="EMBL/GenBank/DDBJ databases">
        <authorList>
            <consortium name="DOE Joint Genome Institute"/>
            <person name="Kuo A."/>
            <person name="Kohler A."/>
            <person name="Costa M.D."/>
            <person name="Nagy L.G."/>
            <person name="Floudas D."/>
            <person name="Copeland A."/>
            <person name="Barry K.W."/>
            <person name="Cichocki N."/>
            <person name="Veneault-Fourrey C."/>
            <person name="LaButti K."/>
            <person name="Lindquist E.A."/>
            <person name="Lipzen A."/>
            <person name="Lundell T."/>
            <person name="Morin E."/>
            <person name="Murat C."/>
            <person name="Sun H."/>
            <person name="Tunlid A."/>
            <person name="Henrissat B."/>
            <person name="Grigoriev I.V."/>
            <person name="Hibbett D.S."/>
            <person name="Martin F."/>
            <person name="Nordberg H.P."/>
            <person name="Cantor M.N."/>
            <person name="Hua S.X."/>
        </authorList>
    </citation>
    <scope>NUCLEOTIDE SEQUENCE [LARGE SCALE GENOMIC DNA]</scope>
    <source>
        <strain evidence="2 3">Marx 270</strain>
    </source>
</reference>
<dbReference type="EMBL" id="KN831958">
    <property type="protein sequence ID" value="KIO08126.1"/>
    <property type="molecule type" value="Genomic_DNA"/>
</dbReference>
<dbReference type="AlphaFoldDB" id="A0A0C3PHZ8"/>
<protein>
    <submittedName>
        <fullName evidence="2">Uncharacterized protein</fullName>
    </submittedName>
</protein>
<name>A0A0C3PHZ8_PISTI</name>
<evidence type="ECO:0000313" key="3">
    <source>
        <dbReference type="Proteomes" id="UP000054217"/>
    </source>
</evidence>
<dbReference type="InParanoid" id="A0A0C3PHZ8"/>
<evidence type="ECO:0000256" key="1">
    <source>
        <dbReference type="SAM" id="MobiDB-lite"/>
    </source>
</evidence>
<accession>A0A0C3PHZ8</accession>
<dbReference type="Proteomes" id="UP000054217">
    <property type="component" value="Unassembled WGS sequence"/>
</dbReference>
<feature type="region of interest" description="Disordered" evidence="1">
    <location>
        <begin position="45"/>
        <end position="66"/>
    </location>
</feature>